<dbReference type="AlphaFoldDB" id="A0A553PFH3"/>
<protein>
    <submittedName>
        <fullName evidence="1">Uncharacterized protein</fullName>
    </submittedName>
</protein>
<organism evidence="1 2">
    <name type="scientific">Tigriopus californicus</name>
    <name type="common">Marine copepod</name>
    <dbReference type="NCBI Taxonomy" id="6832"/>
    <lineage>
        <taxon>Eukaryota</taxon>
        <taxon>Metazoa</taxon>
        <taxon>Ecdysozoa</taxon>
        <taxon>Arthropoda</taxon>
        <taxon>Crustacea</taxon>
        <taxon>Multicrustacea</taxon>
        <taxon>Hexanauplia</taxon>
        <taxon>Copepoda</taxon>
        <taxon>Harpacticoida</taxon>
        <taxon>Harpacticidae</taxon>
        <taxon>Tigriopus</taxon>
    </lineage>
</organism>
<evidence type="ECO:0000313" key="2">
    <source>
        <dbReference type="Proteomes" id="UP000318571"/>
    </source>
</evidence>
<dbReference type="EMBL" id="VCGU01000004">
    <property type="protein sequence ID" value="TRY76414.1"/>
    <property type="molecule type" value="Genomic_DNA"/>
</dbReference>
<gene>
    <name evidence="1" type="ORF">TCAL_15943</name>
</gene>
<dbReference type="Proteomes" id="UP000318571">
    <property type="component" value="Chromosome 5"/>
</dbReference>
<keyword evidence="2" id="KW-1185">Reference proteome</keyword>
<name>A0A553PFH3_TIGCA</name>
<evidence type="ECO:0000313" key="1">
    <source>
        <dbReference type="EMBL" id="TRY76414.1"/>
    </source>
</evidence>
<proteinExistence type="predicted"/>
<sequence>MRLLFSEVSNFLNSRPLVYESGDPNEPSAITPNHFLLLRPNSTVPAREYAVMSPRRHFHYMERLIDDVWDRSLESGLDGVLLQRVRITLDKGQVEIRYPLSGRLHSWERLRIGRDRCPIGIPLVLVLKIHARYALNSILPPSSHMYEFKQTK</sequence>
<reference evidence="1 2" key="1">
    <citation type="journal article" date="2018" name="Nat. Ecol. Evol.">
        <title>Genomic signatures of mitonuclear coevolution across populations of Tigriopus californicus.</title>
        <authorList>
            <person name="Barreto F.S."/>
            <person name="Watson E.T."/>
            <person name="Lima T.G."/>
            <person name="Willett C.S."/>
            <person name="Edmands S."/>
            <person name="Li W."/>
            <person name="Burton R.S."/>
        </authorList>
    </citation>
    <scope>NUCLEOTIDE SEQUENCE [LARGE SCALE GENOMIC DNA]</scope>
    <source>
        <strain evidence="1 2">San Diego</strain>
    </source>
</reference>
<comment type="caution">
    <text evidence="1">The sequence shown here is derived from an EMBL/GenBank/DDBJ whole genome shotgun (WGS) entry which is preliminary data.</text>
</comment>
<accession>A0A553PFH3</accession>